<dbReference type="AlphaFoldDB" id="M6JS67"/>
<gene>
    <name evidence="1" type="ORF">LEP1GSC063_2309</name>
</gene>
<dbReference type="Proteomes" id="UP000012106">
    <property type="component" value="Unassembled WGS sequence"/>
</dbReference>
<evidence type="ECO:0000313" key="2">
    <source>
        <dbReference type="Proteomes" id="UP000012106"/>
    </source>
</evidence>
<name>M6JS67_9LEPT</name>
<evidence type="ECO:0000313" key="1">
    <source>
        <dbReference type="EMBL" id="EMN22395.1"/>
    </source>
</evidence>
<sequence>MKFFIEVLSFWRTSVSPVFVSKKYVRNHSMKFNTTLSKKLVTSFVPESIKVLS</sequence>
<dbReference type="EMBL" id="AHMU02000031">
    <property type="protein sequence ID" value="EMN22395.1"/>
    <property type="molecule type" value="Genomic_DNA"/>
</dbReference>
<reference evidence="1 2" key="1">
    <citation type="submission" date="2013-01" db="EMBL/GenBank/DDBJ databases">
        <authorList>
            <person name="Harkins D.M."/>
            <person name="Durkin A.S."/>
            <person name="Brinkac L.M."/>
            <person name="Haft D.H."/>
            <person name="Selengut J.D."/>
            <person name="Sanka R."/>
            <person name="DePew J."/>
            <person name="Purushe J."/>
            <person name="Hartskeerl R.A."/>
            <person name="Ahmed A."/>
            <person name="van der Linden H."/>
            <person name="Goris M.G.A."/>
            <person name="Vinetz J.M."/>
            <person name="Sutton G.G."/>
            <person name="Nierman W.C."/>
            <person name="Fouts D.E."/>
        </authorList>
    </citation>
    <scope>NUCLEOTIDE SEQUENCE [LARGE SCALE GENOMIC DNA]</scope>
    <source>
        <strain evidence="1 2">MAVJ 401</strain>
    </source>
</reference>
<proteinExistence type="predicted"/>
<protein>
    <submittedName>
        <fullName evidence="1">Uncharacterized protein</fullName>
    </submittedName>
</protein>
<organism evidence="1 2">
    <name type="scientific">Leptospira santarosai serovar Arenal str. MAVJ 401</name>
    <dbReference type="NCBI Taxonomy" id="1049976"/>
    <lineage>
        <taxon>Bacteria</taxon>
        <taxon>Pseudomonadati</taxon>
        <taxon>Spirochaetota</taxon>
        <taxon>Spirochaetia</taxon>
        <taxon>Leptospirales</taxon>
        <taxon>Leptospiraceae</taxon>
        <taxon>Leptospira</taxon>
    </lineage>
</organism>
<accession>M6JS67</accession>
<comment type="caution">
    <text evidence="1">The sequence shown here is derived from an EMBL/GenBank/DDBJ whole genome shotgun (WGS) entry which is preliminary data.</text>
</comment>